<organism evidence="6 7">
    <name type="scientific">Synechocystis salina LEGE 00031</name>
    <dbReference type="NCBI Taxonomy" id="1828736"/>
    <lineage>
        <taxon>Bacteria</taxon>
        <taxon>Bacillati</taxon>
        <taxon>Cyanobacteriota</taxon>
        <taxon>Cyanophyceae</taxon>
        <taxon>Synechococcales</taxon>
        <taxon>Merismopediaceae</taxon>
        <taxon>Synechocystis</taxon>
    </lineage>
</organism>
<evidence type="ECO:0000256" key="5">
    <source>
        <dbReference type="SAM" id="Phobius"/>
    </source>
</evidence>
<evidence type="ECO:0000256" key="3">
    <source>
        <dbReference type="ARBA" id="ARBA00022989"/>
    </source>
</evidence>
<comment type="subcellular location">
    <subcellularLocation>
        <location evidence="1">Membrane</location>
        <topology evidence="1">Multi-pass membrane protein</topology>
    </subcellularLocation>
</comment>
<evidence type="ECO:0000256" key="1">
    <source>
        <dbReference type="ARBA" id="ARBA00004141"/>
    </source>
</evidence>
<evidence type="ECO:0000313" key="7">
    <source>
        <dbReference type="Proteomes" id="UP000658720"/>
    </source>
</evidence>
<reference evidence="6 7" key="1">
    <citation type="submission" date="2020-10" db="EMBL/GenBank/DDBJ databases">
        <authorList>
            <person name="Castelo-Branco R."/>
            <person name="Eusebio N."/>
            <person name="Adriana R."/>
            <person name="Vieira A."/>
            <person name="Brugerolle De Fraissinette N."/>
            <person name="Rezende De Castro R."/>
            <person name="Schneider M.P."/>
            <person name="Vasconcelos V."/>
            <person name="Leao P.N."/>
        </authorList>
    </citation>
    <scope>NUCLEOTIDE SEQUENCE [LARGE SCALE GENOMIC DNA]</scope>
    <source>
        <strain evidence="6 7">LEGE 00031</strain>
    </source>
</reference>
<evidence type="ECO:0000256" key="2">
    <source>
        <dbReference type="ARBA" id="ARBA00022692"/>
    </source>
</evidence>
<dbReference type="EMBL" id="JADEVV010000041">
    <property type="protein sequence ID" value="MBE9254853.1"/>
    <property type="molecule type" value="Genomic_DNA"/>
</dbReference>
<dbReference type="Gene3D" id="1.20.1280.290">
    <property type="match status" value="1"/>
</dbReference>
<dbReference type="Pfam" id="PF04193">
    <property type="entry name" value="PQ-loop"/>
    <property type="match status" value="1"/>
</dbReference>
<gene>
    <name evidence="6" type="ORF">IQ217_13595</name>
</gene>
<feature type="transmembrane region" description="Helical" evidence="5">
    <location>
        <begin position="74"/>
        <end position="94"/>
    </location>
</feature>
<protein>
    <submittedName>
        <fullName evidence="6">PQ-loop repeat-containing protein</fullName>
    </submittedName>
</protein>
<name>A0ABR9VVB2_9SYNC</name>
<feature type="transmembrane region" description="Helical" evidence="5">
    <location>
        <begin position="12"/>
        <end position="30"/>
    </location>
</feature>
<sequence length="97" mass="11166">MQQEPTDRNLRAIGWIGAFLLAVCGIPQAYECWLNGNANGLSPLFLGSWFVGEVLTLVFILYEQRRTDANMWPLLFNYATNILTIFVMIYYKIFPVI</sequence>
<evidence type="ECO:0000313" key="6">
    <source>
        <dbReference type="EMBL" id="MBE9254853.1"/>
    </source>
</evidence>
<dbReference type="RefSeq" id="WP_194020357.1">
    <property type="nucleotide sequence ID" value="NZ_JADEVV010000041.1"/>
</dbReference>
<keyword evidence="2 5" id="KW-0812">Transmembrane</keyword>
<keyword evidence="3 5" id="KW-1133">Transmembrane helix</keyword>
<keyword evidence="4 5" id="KW-0472">Membrane</keyword>
<keyword evidence="7" id="KW-1185">Reference proteome</keyword>
<feature type="transmembrane region" description="Helical" evidence="5">
    <location>
        <begin position="42"/>
        <end position="62"/>
    </location>
</feature>
<dbReference type="Proteomes" id="UP000658720">
    <property type="component" value="Unassembled WGS sequence"/>
</dbReference>
<evidence type="ECO:0000256" key="4">
    <source>
        <dbReference type="ARBA" id="ARBA00023136"/>
    </source>
</evidence>
<accession>A0ABR9VVB2</accession>
<comment type="caution">
    <text evidence="6">The sequence shown here is derived from an EMBL/GenBank/DDBJ whole genome shotgun (WGS) entry which is preliminary data.</text>
</comment>
<proteinExistence type="predicted"/>
<dbReference type="InterPro" id="IPR006603">
    <property type="entry name" value="PQ-loop_rpt"/>
</dbReference>